<name>A0A370LBT7_9HYPH</name>
<sequence>MTYYLGEIILFVALVLTSLQILRMRSELKRMRAYHVEFERVFNQTEAALETIQRTVHDLHASGREVVEELGLRIDAGRRVIVDLKALAARLEPAPTVAKRGTAA</sequence>
<dbReference type="OrthoDB" id="8162319at2"/>
<keyword evidence="1" id="KW-0472">Membrane</keyword>
<organism evidence="2 3">
    <name type="scientific">Bosea caraganae</name>
    <dbReference type="NCBI Taxonomy" id="2763117"/>
    <lineage>
        <taxon>Bacteria</taxon>
        <taxon>Pseudomonadati</taxon>
        <taxon>Pseudomonadota</taxon>
        <taxon>Alphaproteobacteria</taxon>
        <taxon>Hyphomicrobiales</taxon>
        <taxon>Boseaceae</taxon>
        <taxon>Bosea</taxon>
    </lineage>
</organism>
<gene>
    <name evidence="2" type="ORF">DWE98_02470</name>
</gene>
<evidence type="ECO:0000313" key="2">
    <source>
        <dbReference type="EMBL" id="RDJ29434.1"/>
    </source>
</evidence>
<keyword evidence="3" id="KW-1185">Reference proteome</keyword>
<comment type="caution">
    <text evidence="2">The sequence shown here is derived from an EMBL/GenBank/DDBJ whole genome shotgun (WGS) entry which is preliminary data.</text>
</comment>
<evidence type="ECO:0000256" key="1">
    <source>
        <dbReference type="SAM" id="Phobius"/>
    </source>
</evidence>
<dbReference type="EMBL" id="QQTP01000001">
    <property type="protein sequence ID" value="RDJ29434.1"/>
    <property type="molecule type" value="Genomic_DNA"/>
</dbReference>
<reference evidence="3" key="1">
    <citation type="submission" date="2018-07" db="EMBL/GenBank/DDBJ databases">
        <authorList>
            <person name="Safronova V.I."/>
            <person name="Chirak E.R."/>
            <person name="Sazanova A.L."/>
        </authorList>
    </citation>
    <scope>NUCLEOTIDE SEQUENCE [LARGE SCALE GENOMIC DNA]</scope>
    <source>
        <strain evidence="3">RCAM04685</strain>
    </source>
</reference>
<keyword evidence="1" id="KW-1133">Transmembrane helix</keyword>
<evidence type="ECO:0000313" key="3">
    <source>
        <dbReference type="Proteomes" id="UP000255207"/>
    </source>
</evidence>
<dbReference type="AlphaFoldDB" id="A0A370LBT7"/>
<keyword evidence="1" id="KW-0812">Transmembrane</keyword>
<proteinExistence type="predicted"/>
<dbReference type="Proteomes" id="UP000255207">
    <property type="component" value="Unassembled WGS sequence"/>
</dbReference>
<protein>
    <submittedName>
        <fullName evidence="2">Uncharacterized protein</fullName>
    </submittedName>
</protein>
<accession>A0A370LBT7</accession>
<feature type="transmembrane region" description="Helical" evidence="1">
    <location>
        <begin position="6"/>
        <end position="22"/>
    </location>
</feature>
<dbReference type="RefSeq" id="WP_114827552.1">
    <property type="nucleotide sequence ID" value="NZ_QQTO01000019.1"/>
</dbReference>